<dbReference type="EMBL" id="VSRR010083673">
    <property type="protein sequence ID" value="MPC90222.1"/>
    <property type="molecule type" value="Genomic_DNA"/>
</dbReference>
<name>A0A5B7J1Z2_PORTR</name>
<proteinExistence type="predicted"/>
<feature type="region of interest" description="Disordered" evidence="1">
    <location>
        <begin position="1"/>
        <end position="113"/>
    </location>
</feature>
<sequence>MTGTGQADVVVTTHSRPSHHAHMLPHHHHCLSLPHSPRPDSPLSPYHCTRSPDGGTEGTDGTGGTARHLARPPHAHSHDWATDWLAGWPAHEGSCPSSPAPVAPRRPSPLTRP</sequence>
<evidence type="ECO:0000313" key="3">
    <source>
        <dbReference type="Proteomes" id="UP000324222"/>
    </source>
</evidence>
<organism evidence="2 3">
    <name type="scientific">Portunus trituberculatus</name>
    <name type="common">Swimming crab</name>
    <name type="synonym">Neptunus trituberculatus</name>
    <dbReference type="NCBI Taxonomy" id="210409"/>
    <lineage>
        <taxon>Eukaryota</taxon>
        <taxon>Metazoa</taxon>
        <taxon>Ecdysozoa</taxon>
        <taxon>Arthropoda</taxon>
        <taxon>Crustacea</taxon>
        <taxon>Multicrustacea</taxon>
        <taxon>Malacostraca</taxon>
        <taxon>Eumalacostraca</taxon>
        <taxon>Eucarida</taxon>
        <taxon>Decapoda</taxon>
        <taxon>Pleocyemata</taxon>
        <taxon>Brachyura</taxon>
        <taxon>Eubrachyura</taxon>
        <taxon>Portunoidea</taxon>
        <taxon>Portunidae</taxon>
        <taxon>Portuninae</taxon>
        <taxon>Portunus</taxon>
    </lineage>
</organism>
<evidence type="ECO:0000313" key="2">
    <source>
        <dbReference type="EMBL" id="MPC90222.1"/>
    </source>
</evidence>
<feature type="compositionally biased region" description="Pro residues" evidence="1">
    <location>
        <begin position="98"/>
        <end position="113"/>
    </location>
</feature>
<accession>A0A5B7J1Z2</accession>
<comment type="caution">
    <text evidence="2">The sequence shown here is derived from an EMBL/GenBank/DDBJ whole genome shotgun (WGS) entry which is preliminary data.</text>
</comment>
<dbReference type="Proteomes" id="UP000324222">
    <property type="component" value="Unassembled WGS sequence"/>
</dbReference>
<keyword evidence="3" id="KW-1185">Reference proteome</keyword>
<evidence type="ECO:0000256" key="1">
    <source>
        <dbReference type="SAM" id="MobiDB-lite"/>
    </source>
</evidence>
<feature type="compositionally biased region" description="Gly residues" evidence="1">
    <location>
        <begin position="55"/>
        <end position="64"/>
    </location>
</feature>
<dbReference type="AlphaFoldDB" id="A0A5B7J1Z2"/>
<protein>
    <submittedName>
        <fullName evidence="2">Uncharacterized protein</fullName>
    </submittedName>
</protein>
<reference evidence="2 3" key="1">
    <citation type="submission" date="2019-05" db="EMBL/GenBank/DDBJ databases">
        <title>Another draft genome of Portunus trituberculatus and its Hox gene families provides insights of decapod evolution.</title>
        <authorList>
            <person name="Jeong J.-H."/>
            <person name="Song I."/>
            <person name="Kim S."/>
            <person name="Choi T."/>
            <person name="Kim D."/>
            <person name="Ryu S."/>
            <person name="Kim W."/>
        </authorList>
    </citation>
    <scope>NUCLEOTIDE SEQUENCE [LARGE SCALE GENOMIC DNA]</scope>
    <source>
        <tissue evidence="2">Muscle</tissue>
    </source>
</reference>
<feature type="compositionally biased region" description="Basic residues" evidence="1">
    <location>
        <begin position="16"/>
        <end position="30"/>
    </location>
</feature>
<gene>
    <name evidence="2" type="ORF">E2C01_085196</name>
</gene>